<organism evidence="1 2">
    <name type="scientific">Brachybacterium sacelli</name>
    <dbReference type="NCBI Taxonomy" id="173364"/>
    <lineage>
        <taxon>Bacteria</taxon>
        <taxon>Bacillati</taxon>
        <taxon>Actinomycetota</taxon>
        <taxon>Actinomycetes</taxon>
        <taxon>Micrococcales</taxon>
        <taxon>Dermabacteraceae</taxon>
        <taxon>Brachybacterium</taxon>
    </lineage>
</organism>
<dbReference type="InterPro" id="IPR003462">
    <property type="entry name" value="ODC_Mu_crystall"/>
</dbReference>
<dbReference type="RefSeq" id="WP_209902401.1">
    <property type="nucleotide sequence ID" value="NZ_BAAAJW010000033.1"/>
</dbReference>
<dbReference type="SUPFAM" id="SSF51735">
    <property type="entry name" value="NAD(P)-binding Rossmann-fold domains"/>
    <property type="match status" value="1"/>
</dbReference>
<evidence type="ECO:0000313" key="1">
    <source>
        <dbReference type="EMBL" id="MBP2382507.1"/>
    </source>
</evidence>
<dbReference type="InterPro" id="IPR023401">
    <property type="entry name" value="ODC_N"/>
</dbReference>
<dbReference type="PANTHER" id="PTHR13812">
    <property type="entry name" value="KETIMINE REDUCTASE MU-CRYSTALLIN"/>
    <property type="match status" value="1"/>
</dbReference>
<dbReference type="GO" id="GO:0000286">
    <property type="term" value="F:alanine dehydrogenase activity"/>
    <property type="evidence" value="ECO:0007669"/>
    <property type="project" value="UniProtKB-EC"/>
</dbReference>
<dbReference type="Gene3D" id="3.40.50.720">
    <property type="entry name" value="NAD(P)-binding Rossmann-like Domain"/>
    <property type="match status" value="1"/>
</dbReference>
<dbReference type="Pfam" id="PF02423">
    <property type="entry name" value="OCD_Mu_crystall"/>
    <property type="match status" value="1"/>
</dbReference>
<proteinExistence type="predicted"/>
<evidence type="ECO:0000313" key="2">
    <source>
        <dbReference type="Proteomes" id="UP001519290"/>
    </source>
</evidence>
<comment type="caution">
    <text evidence="1">The sequence shown here is derived from an EMBL/GenBank/DDBJ whole genome shotgun (WGS) entry which is preliminary data.</text>
</comment>
<dbReference type="Gene3D" id="3.30.1780.10">
    <property type="entry name" value="ornithine cyclodeaminase, domain 1"/>
    <property type="match status" value="1"/>
</dbReference>
<dbReference type="EMBL" id="JAGIOD010000001">
    <property type="protein sequence ID" value="MBP2382507.1"/>
    <property type="molecule type" value="Genomic_DNA"/>
</dbReference>
<dbReference type="PANTHER" id="PTHR13812:SF19">
    <property type="entry name" value="KETIMINE REDUCTASE MU-CRYSTALLIN"/>
    <property type="match status" value="1"/>
</dbReference>
<keyword evidence="1" id="KW-0560">Oxidoreductase</keyword>
<gene>
    <name evidence="1" type="ORF">JOF43_002464</name>
</gene>
<name>A0ABS4X219_9MICO</name>
<dbReference type="InterPro" id="IPR036291">
    <property type="entry name" value="NAD(P)-bd_dom_sf"/>
</dbReference>
<protein>
    <submittedName>
        <fullName evidence="1">Alanine dehydrogenase</fullName>
        <ecNumber evidence="1">1.4.1.1</ecNumber>
    </submittedName>
</protein>
<reference evidence="1 2" key="1">
    <citation type="submission" date="2021-03" db="EMBL/GenBank/DDBJ databases">
        <title>Sequencing the genomes of 1000 actinobacteria strains.</title>
        <authorList>
            <person name="Klenk H.-P."/>
        </authorList>
    </citation>
    <scope>NUCLEOTIDE SEQUENCE [LARGE SCALE GENOMIC DNA]</scope>
    <source>
        <strain evidence="1 2">DSM 14566</strain>
    </source>
</reference>
<dbReference type="EC" id="1.4.1.1" evidence="1"/>
<keyword evidence="2" id="KW-1185">Reference proteome</keyword>
<accession>A0ABS4X219</accession>
<sequence length="325" mass="34057">MPLLLTRSDLRPLAADDNALDGAINAVEASLLRSHAGDSGETIFAGLGLPNGDELASQFAACSTDGASLRIFPRKYEGTRRNARIGIQISGVTGEIESVISLDDLNDLRTSVPAAVGVRHLAPEGADTLAVLGSGAQARSHASTLARVMPHLKTVKVWSPTKKNREAFADEITQRLGVTATATDTGDAAVADADVITAAGRYTPGEPALPDPTVVRHGAVFVSMTAAGMNLMPLGARLAVPTAQRPELVAHGFSSGFLRQGPPQTPPDAVELAEVILGNVPARRSQSDTVVFELAAPYLWDLPILAWISDWATRNGIGSITDFSD</sequence>
<dbReference type="Proteomes" id="UP001519290">
    <property type="component" value="Unassembled WGS sequence"/>
</dbReference>